<dbReference type="Pfam" id="PF05697">
    <property type="entry name" value="Trigger_N"/>
    <property type="match status" value="1"/>
</dbReference>
<keyword evidence="2" id="KW-0413">Isomerase</keyword>
<dbReference type="EMBL" id="CP107006">
    <property type="protein sequence ID" value="UYQ93318.1"/>
    <property type="molecule type" value="Genomic_DNA"/>
</dbReference>
<gene>
    <name evidence="2" type="primary">tig</name>
    <name evidence="2" type="ORF">MKQ68_24855</name>
</gene>
<dbReference type="Proteomes" id="UP001162741">
    <property type="component" value="Chromosome"/>
</dbReference>
<feature type="domain" description="Trigger factor ribosome-binding bacterial" evidence="1">
    <location>
        <begin position="4"/>
        <end position="151"/>
    </location>
</feature>
<evidence type="ECO:0000259" key="1">
    <source>
        <dbReference type="Pfam" id="PF05697"/>
    </source>
</evidence>
<dbReference type="InterPro" id="IPR027304">
    <property type="entry name" value="Trigger_fact/SurA_dom_sf"/>
</dbReference>
<dbReference type="EC" id="5.2.1.8" evidence="2"/>
<dbReference type="InterPro" id="IPR008881">
    <property type="entry name" value="Trigger_fac_ribosome-bd_bac"/>
</dbReference>
<dbReference type="InterPro" id="IPR005215">
    <property type="entry name" value="Trig_fac"/>
</dbReference>
<name>A0ABY6J0X5_9BACT</name>
<reference evidence="2" key="1">
    <citation type="submission" date="2022-10" db="EMBL/GenBank/DDBJ databases">
        <title>Chitinophaga sp. nov., isolated from soil.</title>
        <authorList>
            <person name="Jeon C.O."/>
        </authorList>
    </citation>
    <scope>NUCLEOTIDE SEQUENCE</scope>
    <source>
        <strain evidence="2">R8</strain>
    </source>
</reference>
<dbReference type="GO" id="GO:0003755">
    <property type="term" value="F:peptidyl-prolyl cis-trans isomerase activity"/>
    <property type="evidence" value="ECO:0007669"/>
    <property type="project" value="UniProtKB-EC"/>
</dbReference>
<accession>A0ABY6J0X5</accession>
<proteinExistence type="predicted"/>
<dbReference type="SUPFAM" id="SSF109998">
    <property type="entry name" value="Triger factor/SurA peptide-binding domain-like"/>
    <property type="match status" value="1"/>
</dbReference>
<evidence type="ECO:0000313" key="2">
    <source>
        <dbReference type="EMBL" id="UYQ93318.1"/>
    </source>
</evidence>
<dbReference type="InterPro" id="IPR036611">
    <property type="entry name" value="Trigger_fac_ribosome-bd_sf"/>
</dbReference>
<sequence>MATVTRENIGLLNDKITVKVSQEDYLPNFDKAVKHFTKTANIPGFRKGMVPAGMVKKMHGQAIFADEVIKTVEKELTGYLQTEKLEIFGQPLPLETNSLNFDHNAPAEYNFDFEVGLKPSFEVDPLLAKTSLTKYNVTVTDTMLDEEIDRMRLKGGEMSEPESITSEDNVITVTFDESDSKGTLTEGGIKKENTLLVKNFTAAIQEKLQGKKANDTITIQLSKAFDNERLEWILKDLGLDAADKDAAKKYFTLAITKVGLITKKELNEAFFNEVYPGQNITTEEAFRAKLKEEMAKYWAQEAKNHMHNDLFETLVHETPIELPKAFLVRWLQTGGEKPKTAEEAAAEYPNFDHQLRWTLISDKLIRDNKLEVSFDELKDNMKAKIMGYFGQVGGATGEAPEWLDSYMERLLQDEKQVDQTYREMITTKLFDWAETKVKVKNEDITAEEFVKLPHKHHHHEH</sequence>
<evidence type="ECO:0000313" key="3">
    <source>
        <dbReference type="Proteomes" id="UP001162741"/>
    </source>
</evidence>
<dbReference type="SUPFAM" id="SSF102735">
    <property type="entry name" value="Trigger factor ribosome-binding domain"/>
    <property type="match status" value="1"/>
</dbReference>
<dbReference type="Gene3D" id="1.10.3120.10">
    <property type="entry name" value="Trigger factor, C-terminal domain"/>
    <property type="match status" value="1"/>
</dbReference>
<dbReference type="PANTHER" id="PTHR30560:SF3">
    <property type="entry name" value="TRIGGER FACTOR-LIKE PROTEIN TIG, CHLOROPLASTIC"/>
    <property type="match status" value="1"/>
</dbReference>
<protein>
    <submittedName>
        <fullName evidence="2">Trigger factor</fullName>
        <ecNumber evidence="2">5.2.1.8</ecNumber>
    </submittedName>
</protein>
<dbReference type="Gene3D" id="3.30.70.1050">
    <property type="entry name" value="Trigger factor ribosome-binding domain"/>
    <property type="match status" value="1"/>
</dbReference>
<dbReference type="RefSeq" id="WP_264281420.1">
    <property type="nucleotide sequence ID" value="NZ_CP107006.1"/>
</dbReference>
<organism evidence="2 3">
    <name type="scientific">Chitinophaga horti</name>
    <dbReference type="NCBI Taxonomy" id="2920382"/>
    <lineage>
        <taxon>Bacteria</taxon>
        <taxon>Pseudomonadati</taxon>
        <taxon>Bacteroidota</taxon>
        <taxon>Chitinophagia</taxon>
        <taxon>Chitinophagales</taxon>
        <taxon>Chitinophagaceae</taxon>
        <taxon>Chitinophaga</taxon>
    </lineage>
</organism>
<dbReference type="InterPro" id="IPR037041">
    <property type="entry name" value="Trigger_fac_C_sf"/>
</dbReference>
<dbReference type="PIRSF" id="PIRSF003095">
    <property type="entry name" value="Trigger_factor"/>
    <property type="match status" value="1"/>
</dbReference>
<dbReference type="NCBIfam" id="TIGR00115">
    <property type="entry name" value="tig"/>
    <property type="match status" value="1"/>
</dbReference>
<dbReference type="PANTHER" id="PTHR30560">
    <property type="entry name" value="TRIGGER FACTOR CHAPERONE AND PEPTIDYL-PROLYL CIS/TRANS ISOMERASE"/>
    <property type="match status" value="1"/>
</dbReference>
<keyword evidence="3" id="KW-1185">Reference proteome</keyword>